<keyword evidence="2 5" id="KW-0812">Transmembrane</keyword>
<dbReference type="VEuPathDB" id="FungiDB:MELLADRAFT_108973"/>
<dbReference type="KEGG" id="mlr:MELLADRAFT_108973"/>
<dbReference type="PANTHER" id="PTHR35814">
    <property type="match status" value="1"/>
</dbReference>
<dbReference type="Pfam" id="PF01124">
    <property type="entry name" value="MAPEG"/>
    <property type="match status" value="1"/>
</dbReference>
<dbReference type="Gene3D" id="1.20.120.550">
    <property type="entry name" value="Membrane associated eicosanoid/glutathione metabolism-like domain"/>
    <property type="match status" value="1"/>
</dbReference>
<evidence type="ECO:0000313" key="6">
    <source>
        <dbReference type="EMBL" id="EGG03770.1"/>
    </source>
</evidence>
<accession>F4RUX3</accession>
<keyword evidence="4 5" id="KW-0472">Membrane</keyword>
<evidence type="ECO:0008006" key="8">
    <source>
        <dbReference type="Google" id="ProtNLM"/>
    </source>
</evidence>
<dbReference type="GO" id="GO:0016020">
    <property type="term" value="C:membrane"/>
    <property type="evidence" value="ECO:0007669"/>
    <property type="project" value="UniProtKB-SubCell"/>
</dbReference>
<name>F4RUX3_MELLP</name>
<dbReference type="eggNOG" id="ENOG502SB6X">
    <property type="taxonomic scope" value="Eukaryota"/>
</dbReference>
<dbReference type="PANTHER" id="PTHR35814:SF1">
    <property type="entry name" value="GLUTATHIONE S-TRANSFERASE-RELATED"/>
    <property type="match status" value="1"/>
</dbReference>
<dbReference type="SUPFAM" id="SSF161084">
    <property type="entry name" value="MAPEG domain-like"/>
    <property type="match status" value="1"/>
</dbReference>
<dbReference type="RefSeq" id="XP_007412884.1">
    <property type="nucleotide sequence ID" value="XM_007412822.1"/>
</dbReference>
<dbReference type="HOGENOM" id="CLU_134926_0_0_1"/>
<comment type="subcellular location">
    <subcellularLocation>
        <location evidence="1">Membrane</location>
    </subcellularLocation>
</comment>
<dbReference type="EMBL" id="GL883122">
    <property type="protein sequence ID" value="EGG03770.1"/>
    <property type="molecule type" value="Genomic_DNA"/>
</dbReference>
<evidence type="ECO:0000256" key="2">
    <source>
        <dbReference type="ARBA" id="ARBA00022692"/>
    </source>
</evidence>
<organism evidence="7">
    <name type="scientific">Melampsora larici-populina (strain 98AG31 / pathotype 3-4-7)</name>
    <name type="common">Poplar leaf rust fungus</name>
    <dbReference type="NCBI Taxonomy" id="747676"/>
    <lineage>
        <taxon>Eukaryota</taxon>
        <taxon>Fungi</taxon>
        <taxon>Dikarya</taxon>
        <taxon>Basidiomycota</taxon>
        <taxon>Pucciniomycotina</taxon>
        <taxon>Pucciniomycetes</taxon>
        <taxon>Pucciniales</taxon>
        <taxon>Melampsoraceae</taxon>
        <taxon>Melampsora</taxon>
    </lineage>
</organism>
<dbReference type="InParanoid" id="F4RUX3"/>
<reference evidence="7" key="1">
    <citation type="journal article" date="2011" name="Proc. Natl. Acad. Sci. U.S.A.">
        <title>Obligate biotrophy features unraveled by the genomic analysis of rust fungi.</title>
        <authorList>
            <person name="Duplessis S."/>
            <person name="Cuomo C.A."/>
            <person name="Lin Y.-C."/>
            <person name="Aerts A."/>
            <person name="Tisserant E."/>
            <person name="Veneault-Fourrey C."/>
            <person name="Joly D.L."/>
            <person name="Hacquard S."/>
            <person name="Amselem J."/>
            <person name="Cantarel B.L."/>
            <person name="Chiu R."/>
            <person name="Coutinho P.M."/>
            <person name="Feau N."/>
            <person name="Field M."/>
            <person name="Frey P."/>
            <person name="Gelhaye E."/>
            <person name="Goldberg J."/>
            <person name="Grabherr M.G."/>
            <person name="Kodira C.D."/>
            <person name="Kohler A."/>
            <person name="Kuees U."/>
            <person name="Lindquist E.A."/>
            <person name="Lucas S.M."/>
            <person name="Mago R."/>
            <person name="Mauceli E."/>
            <person name="Morin E."/>
            <person name="Murat C."/>
            <person name="Pangilinan J.L."/>
            <person name="Park R."/>
            <person name="Pearson M."/>
            <person name="Quesneville H."/>
            <person name="Rouhier N."/>
            <person name="Sakthikumar S."/>
            <person name="Salamov A.A."/>
            <person name="Schmutz J."/>
            <person name="Selles B."/>
            <person name="Shapiro H."/>
            <person name="Tanguay P."/>
            <person name="Tuskan G.A."/>
            <person name="Henrissat B."/>
            <person name="Van de Peer Y."/>
            <person name="Rouze P."/>
            <person name="Ellis J.G."/>
            <person name="Dodds P.N."/>
            <person name="Schein J.E."/>
            <person name="Zhong S."/>
            <person name="Hamelin R.C."/>
            <person name="Grigoriev I.V."/>
            <person name="Szabo L.J."/>
            <person name="Martin F."/>
        </authorList>
    </citation>
    <scope>NUCLEOTIDE SEQUENCE [LARGE SCALE GENOMIC DNA]</scope>
    <source>
        <strain evidence="7">98AG31 / pathotype 3-4-7</strain>
    </source>
</reference>
<gene>
    <name evidence="6" type="ORF">MELLADRAFT_108973</name>
</gene>
<dbReference type="AlphaFoldDB" id="F4RUX3"/>
<keyword evidence="3 5" id="KW-1133">Transmembrane helix</keyword>
<dbReference type="STRING" id="747676.F4RUX3"/>
<evidence type="ECO:0000256" key="5">
    <source>
        <dbReference type="SAM" id="Phobius"/>
    </source>
</evidence>
<keyword evidence="7" id="KW-1185">Reference proteome</keyword>
<dbReference type="InterPro" id="IPR001129">
    <property type="entry name" value="Membr-assoc_MAPEG"/>
</dbReference>
<dbReference type="Proteomes" id="UP000001072">
    <property type="component" value="Unassembled WGS sequence"/>
</dbReference>
<dbReference type="GeneID" id="18923620"/>
<protein>
    <recommendedName>
        <fullName evidence="8">Membrane-associated proteins in eicosanoid and glutathione metabolism</fullName>
    </recommendedName>
</protein>
<evidence type="ECO:0000256" key="1">
    <source>
        <dbReference type="ARBA" id="ARBA00004370"/>
    </source>
</evidence>
<dbReference type="InterPro" id="IPR023352">
    <property type="entry name" value="MAPEG-like_dom_sf"/>
</dbReference>
<feature type="transmembrane region" description="Helical" evidence="5">
    <location>
        <begin position="6"/>
        <end position="30"/>
    </location>
</feature>
<proteinExistence type="predicted"/>
<dbReference type="OrthoDB" id="19091at2759"/>
<evidence type="ECO:0000256" key="3">
    <source>
        <dbReference type="ARBA" id="ARBA00022989"/>
    </source>
</evidence>
<evidence type="ECO:0000313" key="7">
    <source>
        <dbReference type="Proteomes" id="UP000001072"/>
    </source>
</evidence>
<sequence length="166" mass="17759">MPSIYSTVNLILTPASLIWSPIFAGYYLYLGASVSVLRAKTKYLVGTGPDAVKGTHKADDQVASPTDVQALQVAARAHANFSEQVPISLIMTILAEINGAPTYLVHALYAAFFSLRVAHNELGMKLNNTLGMGRPVGTVGTWFLLASTGVYNVGLGWDSFKSFAGY</sequence>
<evidence type="ECO:0000256" key="4">
    <source>
        <dbReference type="ARBA" id="ARBA00023136"/>
    </source>
</evidence>